<dbReference type="PANTHER" id="PTHR41521:SF4">
    <property type="entry name" value="BLR0684 PROTEIN"/>
    <property type="match status" value="1"/>
</dbReference>
<dbReference type="EMBL" id="FNTI01000001">
    <property type="protein sequence ID" value="SEE03556.1"/>
    <property type="molecule type" value="Genomic_DNA"/>
</dbReference>
<name>A0A1M7F5I5_9BRAD</name>
<dbReference type="InterPro" id="IPR011008">
    <property type="entry name" value="Dimeric_a/b-barrel"/>
</dbReference>
<feature type="domain" description="DUF1330" evidence="1">
    <location>
        <begin position="3"/>
        <end position="94"/>
    </location>
</feature>
<dbReference type="SUPFAM" id="SSF54909">
    <property type="entry name" value="Dimeric alpha+beta barrel"/>
    <property type="match status" value="1"/>
</dbReference>
<dbReference type="Pfam" id="PF07045">
    <property type="entry name" value="DUF1330"/>
    <property type="match status" value="1"/>
</dbReference>
<organism evidence="2 3">
    <name type="scientific">Bradyrhizobium lablabi</name>
    <dbReference type="NCBI Taxonomy" id="722472"/>
    <lineage>
        <taxon>Bacteria</taxon>
        <taxon>Pseudomonadati</taxon>
        <taxon>Pseudomonadota</taxon>
        <taxon>Alphaproteobacteria</taxon>
        <taxon>Hyphomicrobiales</taxon>
        <taxon>Nitrobacteraceae</taxon>
        <taxon>Bradyrhizobium</taxon>
    </lineage>
</organism>
<dbReference type="PANTHER" id="PTHR41521">
    <property type="match status" value="1"/>
</dbReference>
<dbReference type="Gene3D" id="3.30.70.100">
    <property type="match status" value="1"/>
</dbReference>
<dbReference type="AlphaFoldDB" id="A0A1M7F5I5"/>
<reference evidence="2 3" key="1">
    <citation type="submission" date="2016-10" db="EMBL/GenBank/DDBJ databases">
        <authorList>
            <person name="de Groot N.N."/>
        </authorList>
    </citation>
    <scope>NUCLEOTIDE SEQUENCE [LARGE SCALE GENOMIC DNA]</scope>
    <source>
        <strain evidence="2 3">GAS522</strain>
    </source>
</reference>
<evidence type="ECO:0000313" key="2">
    <source>
        <dbReference type="EMBL" id="SEE03556.1"/>
    </source>
</evidence>
<dbReference type="RefSeq" id="WP_074826859.1">
    <property type="nucleotide sequence ID" value="NZ_FNTI01000001.1"/>
</dbReference>
<proteinExistence type="predicted"/>
<protein>
    <submittedName>
        <fullName evidence="2">Uncharacterized conserved protein, DUF1330 family</fullName>
    </submittedName>
</protein>
<dbReference type="Proteomes" id="UP000183208">
    <property type="component" value="Unassembled WGS sequence"/>
</dbReference>
<accession>A0A1M7F5I5</accession>
<evidence type="ECO:0000259" key="1">
    <source>
        <dbReference type="Pfam" id="PF07045"/>
    </source>
</evidence>
<evidence type="ECO:0000313" key="3">
    <source>
        <dbReference type="Proteomes" id="UP000183208"/>
    </source>
</evidence>
<gene>
    <name evidence="2" type="ORF">SAMN05444171_6042</name>
</gene>
<sequence length="96" mass="10793">MSKAYWIVRVSVRDEQRYPEYLAAAAPAFQKFGAKFIVRGGAFEAMEGNSRERNVVVEFSDRATAEACYRSPEYQSAKAIRQKYADADFIIIDGAA</sequence>
<dbReference type="OrthoDB" id="9806380at2"/>
<dbReference type="InterPro" id="IPR010753">
    <property type="entry name" value="DUF1330"/>
</dbReference>